<sequence length="255" mass="27473">MTWDCIIGIDCATAAEKTGLARAVRGEAGWVLVEAMSGAEVVPVEQVAEWISAAERPLLCIDAPLGWPVALGQSLAEHRAGAGIGPGADELFHRRCDSFIHERTGCRPMEVGANFIARTARAALGLLAEVREHSRRHLPLLWHPGAGDEGGVIEVYPAATLRMHELPWRRYKPAAELERRDIIMEGFGETLALPGAHSAATQALRTQADVLDAAVCILAGIDFLEGQAMAPPRLDEDLAKEGWIWTRRGSAPSPA</sequence>
<dbReference type="RefSeq" id="WP_306727243.1">
    <property type="nucleotide sequence ID" value="NZ_JAVDDT010000001.1"/>
</dbReference>
<dbReference type="Proteomes" id="UP001239019">
    <property type="component" value="Unassembled WGS sequence"/>
</dbReference>
<dbReference type="InterPro" id="IPR007362">
    <property type="entry name" value="DUF429"/>
</dbReference>
<dbReference type="Pfam" id="PF04250">
    <property type="entry name" value="DUF429"/>
    <property type="match status" value="1"/>
</dbReference>
<keyword evidence="2" id="KW-1185">Reference proteome</keyword>
<name>A0ABU0W472_9GAMM</name>
<protein>
    <submittedName>
        <fullName evidence="1">DUF429 domain-containing protein</fullName>
    </submittedName>
</protein>
<dbReference type="EMBL" id="JAVDDT010000001">
    <property type="protein sequence ID" value="MDQ2068766.1"/>
    <property type="molecule type" value="Genomic_DNA"/>
</dbReference>
<proteinExistence type="predicted"/>
<comment type="caution">
    <text evidence="1">The sequence shown here is derived from an EMBL/GenBank/DDBJ whole genome shotgun (WGS) entry which is preliminary data.</text>
</comment>
<evidence type="ECO:0000313" key="1">
    <source>
        <dbReference type="EMBL" id="MDQ2068766.1"/>
    </source>
</evidence>
<organism evidence="1 2">
    <name type="scientific">Natronospira bacteriovora</name>
    <dbReference type="NCBI Taxonomy" id="3069753"/>
    <lineage>
        <taxon>Bacteria</taxon>
        <taxon>Pseudomonadati</taxon>
        <taxon>Pseudomonadota</taxon>
        <taxon>Gammaproteobacteria</taxon>
        <taxon>Natronospirales</taxon>
        <taxon>Natronospiraceae</taxon>
        <taxon>Natronospira</taxon>
    </lineage>
</organism>
<reference evidence="1 2" key="1">
    <citation type="submission" date="2023-08" db="EMBL/GenBank/DDBJ databases">
        <title>Whole-genome sequencing of halo(alkali)philic microorganisms from hypersaline lakes.</title>
        <authorList>
            <person name="Sorokin D.Y."/>
            <person name="Abbas B."/>
            <person name="Merkel A.Y."/>
        </authorList>
    </citation>
    <scope>NUCLEOTIDE SEQUENCE [LARGE SCALE GENOMIC DNA]</scope>
    <source>
        <strain evidence="1 2">AB-CW4</strain>
    </source>
</reference>
<accession>A0ABU0W472</accession>
<evidence type="ECO:0000313" key="2">
    <source>
        <dbReference type="Proteomes" id="UP001239019"/>
    </source>
</evidence>
<gene>
    <name evidence="1" type="ORF">RBH19_02620</name>
</gene>